<proteinExistence type="predicted"/>
<accession>A4V7D6</accession>
<dbReference type="EMBL" id="AM235768">
    <property type="protein sequence ID" value="CAM96198.1"/>
    <property type="molecule type" value="Genomic_DNA"/>
</dbReference>
<protein>
    <submittedName>
        <fullName evidence="1">Uncharacterized protein</fullName>
    </submittedName>
</protein>
<sequence length="121" mass="13281">MPVELVRYSSITPRSGMRSDRCNVDQVANLAWTKACCAAGGGGHLFIAVRIERKSRSILRKLARALLISISTAQARRGVHGKFASRKHRAKNATWAVSFARLVRNQTCSSQGISNKQSTIN</sequence>
<keyword evidence="1" id="KW-0614">Plasmid</keyword>
<gene>
    <name evidence="1" type="ordered locus">pQBR0166</name>
</gene>
<evidence type="ECO:0000313" key="2">
    <source>
        <dbReference type="Proteomes" id="UP000002332"/>
    </source>
</evidence>
<geneLocation type="plasmid" evidence="1 2">
    <name>pQBR103</name>
</geneLocation>
<dbReference type="Proteomes" id="UP000002332">
    <property type="component" value="Plasmid pQBR103"/>
</dbReference>
<organism evidence="1 2">
    <name type="scientific">Pseudomonas fluorescens (strain SBW25)</name>
    <dbReference type="NCBI Taxonomy" id="216595"/>
    <lineage>
        <taxon>Bacteria</taxon>
        <taxon>Pseudomonadati</taxon>
        <taxon>Pseudomonadota</taxon>
        <taxon>Gammaproteobacteria</taxon>
        <taxon>Pseudomonadales</taxon>
        <taxon>Pseudomonadaceae</taxon>
        <taxon>Pseudomonas</taxon>
    </lineage>
</organism>
<dbReference type="AlphaFoldDB" id="A4V7D6"/>
<evidence type="ECO:0000313" key="1">
    <source>
        <dbReference type="EMBL" id="CAM96198.1"/>
    </source>
</evidence>
<name>A4V7D6_PSEFS</name>
<reference evidence="1 2" key="1">
    <citation type="journal article" date="2007" name="ISME J.">
        <title>Sequence-based analysis of pQBR103; a representative of a unique, transfer-proficient mega plasmid resident in the microbial community of sugar beet.</title>
        <authorList>
            <person name="Tett A."/>
            <person name="Spiers A.J."/>
            <person name="Crossman L.C."/>
            <person name="Ager D."/>
            <person name="Ciric L."/>
            <person name="Dow J.M."/>
            <person name="Fry J.C."/>
            <person name="Harris D."/>
            <person name="Lilley A."/>
            <person name="Oliver A."/>
            <person name="Parkhill J."/>
            <person name="Quail M.A."/>
            <person name="Rainey P.B."/>
            <person name="Saunders N.J."/>
            <person name="Seeger K."/>
            <person name="Snyder L.A.S."/>
            <person name="Squares R."/>
            <person name="Thomas C.M."/>
            <person name="Turner S.L."/>
            <person name="Zhang X.-X."/>
            <person name="Field D."/>
            <person name="Bailey M.J."/>
        </authorList>
    </citation>
    <scope>NUCLEOTIDE SEQUENCE [LARGE SCALE GENOMIC DNA]</scope>
    <source>
        <strain evidence="1 2">SBW25</strain>
    </source>
</reference>